<name>A0A3B6VE26_BRAHW</name>
<dbReference type="EMBL" id="CP001360">
    <property type="protein sequence ID" value="ACN85117.1"/>
    <property type="molecule type" value="Genomic_DNA"/>
</dbReference>
<gene>
    <name evidence="1" type="ordered locus">BHWA1_02666</name>
</gene>
<dbReference type="RefSeq" id="WP_012672143.1">
    <property type="nucleotide sequence ID" value="NC_012226.1"/>
</dbReference>
<sequence>MTPEENIKFRETITKNIFKSHVGYEPNLENPKTFNEKLQWLKLYYHDPLMTKCADKYAVREYIKETIGEEYLIPLIGVWDRVEDINFDSLPNQFVLKVNWGSGQNIIVKDKSTLNIEEIKNKLEYWMKPTSNHYYYIYEWPYKNIKPKILAEKYVMDENLNNLTVYKTFCFNSEPYLFQVIINDKTPDEKINYYDLNWNKLILKQNYQNFDYDLKKPEALNLMIDIAKKISKDFPYFIRIDFYQINEKIYFSEYTFYSDAGIAKFEPEEWDIKLGNIMTIPKNKKIEYDFIDRETLINQAANLEPIVKQYRDLEENYNKLKPLEEKIKLYSKKFNLFTIFNIDILSFTSNKEYFIFTILGIKIVFKHKVRPDQTRPDQTRPDQT</sequence>
<reference evidence="1 2" key="1">
    <citation type="journal article" date="2009" name="PLoS ONE">
        <title>Genome sequence of the pathogenic intestinal spirochete Brachyspira hyodysenteriae reveals adaptations to its lifestyle in the porcine large intestine.</title>
        <authorList>
            <person name="Bellgard M.I."/>
            <person name="Wanchanthuek P."/>
            <person name="La T."/>
            <person name="Ryan K."/>
            <person name="Moolhuijzen P."/>
            <person name="Albertyn Z."/>
            <person name="Shaban B."/>
            <person name="Motro Y."/>
            <person name="Dunn D.S."/>
            <person name="Schibeci D."/>
            <person name="Hunter A."/>
            <person name="Barrero R."/>
            <person name="Phillips N.D."/>
            <person name="Hampson D.J."/>
        </authorList>
    </citation>
    <scope>NUCLEOTIDE SEQUENCE [LARGE SCALE GENOMIC DNA]</scope>
    <source>
        <strain evidence="2">ATCC 49526 / WA1</strain>
    </source>
</reference>
<dbReference type="Proteomes" id="UP000001803">
    <property type="component" value="Plasmid pBHWA1"/>
</dbReference>
<evidence type="ECO:0000313" key="2">
    <source>
        <dbReference type="Proteomes" id="UP000001803"/>
    </source>
</evidence>
<dbReference type="AlphaFoldDB" id="A0A3B6VE26"/>
<protein>
    <submittedName>
        <fullName evidence="1">Glycosyltransferase</fullName>
    </submittedName>
</protein>
<dbReference type="GO" id="GO:0016740">
    <property type="term" value="F:transferase activity"/>
    <property type="evidence" value="ECO:0007669"/>
    <property type="project" value="UniProtKB-KW"/>
</dbReference>
<geneLocation type="plasmid" evidence="1 2">
    <name>pBHWA1</name>
</geneLocation>
<keyword evidence="1" id="KW-0614">Plasmid</keyword>
<keyword evidence="2" id="KW-1185">Reference proteome</keyword>
<proteinExistence type="predicted"/>
<dbReference type="InterPro" id="IPR029465">
    <property type="entry name" value="ATPgrasp_TupA"/>
</dbReference>
<dbReference type="Pfam" id="PF14305">
    <property type="entry name" value="ATPgrasp_TupA"/>
    <property type="match status" value="1"/>
</dbReference>
<evidence type="ECO:0000313" key="1">
    <source>
        <dbReference type="EMBL" id="ACN85117.1"/>
    </source>
</evidence>
<dbReference type="KEGG" id="bhy:BHWA1_02666"/>
<accession>A0A3B6VE26</accession>
<organism evidence="1 2">
    <name type="scientific">Brachyspira hyodysenteriae (strain ATCC 49526 / WA1)</name>
    <dbReference type="NCBI Taxonomy" id="565034"/>
    <lineage>
        <taxon>Bacteria</taxon>
        <taxon>Pseudomonadati</taxon>
        <taxon>Spirochaetota</taxon>
        <taxon>Spirochaetia</taxon>
        <taxon>Brachyspirales</taxon>
        <taxon>Brachyspiraceae</taxon>
        <taxon>Brachyspira</taxon>
    </lineage>
</organism>